<dbReference type="InterPro" id="IPR006442">
    <property type="entry name" value="Antitoxin_Phd/YefM"/>
</dbReference>
<dbReference type="AlphaFoldDB" id="A0A1I2XMF5"/>
<sequence>MPVIRPVSDLRNKTPEIEEICIKEQKPVFITKNGNGHLVIMSQQLFEEQQALLDLYDKLDEAEEQSRDGKRRPFRDVMADLRNRIHVKLSN</sequence>
<evidence type="ECO:0000256" key="3">
    <source>
        <dbReference type="SAM" id="Coils"/>
    </source>
</evidence>
<keyword evidence="3" id="KW-0175">Coiled coil</keyword>
<organism evidence="4 5">
    <name type="scientific">Desulfotruncus arcticus DSM 17038</name>
    <dbReference type="NCBI Taxonomy" id="1121424"/>
    <lineage>
        <taxon>Bacteria</taxon>
        <taxon>Bacillati</taxon>
        <taxon>Bacillota</taxon>
        <taxon>Clostridia</taxon>
        <taxon>Eubacteriales</taxon>
        <taxon>Desulfallaceae</taxon>
        <taxon>Desulfotruncus</taxon>
    </lineage>
</organism>
<feature type="coiled-coil region" evidence="3">
    <location>
        <begin position="45"/>
        <end position="72"/>
    </location>
</feature>
<comment type="similarity">
    <text evidence="1 2">Belongs to the phD/YefM antitoxin family.</text>
</comment>
<dbReference type="RefSeq" id="WP_092473753.1">
    <property type="nucleotide sequence ID" value="NZ_FOOX01000018.1"/>
</dbReference>
<dbReference type="SUPFAM" id="SSF143120">
    <property type="entry name" value="YefM-like"/>
    <property type="match status" value="1"/>
</dbReference>
<dbReference type="EMBL" id="FOOX01000018">
    <property type="protein sequence ID" value="SFH14684.1"/>
    <property type="molecule type" value="Genomic_DNA"/>
</dbReference>
<reference evidence="5" key="1">
    <citation type="submission" date="2016-10" db="EMBL/GenBank/DDBJ databases">
        <authorList>
            <person name="Varghese N."/>
            <person name="Submissions S."/>
        </authorList>
    </citation>
    <scope>NUCLEOTIDE SEQUENCE [LARGE SCALE GENOMIC DNA]</scope>
    <source>
        <strain evidence="5">DSM 17038</strain>
    </source>
</reference>
<dbReference type="InterPro" id="IPR036165">
    <property type="entry name" value="YefM-like_sf"/>
</dbReference>
<protein>
    <recommendedName>
        <fullName evidence="2">Antitoxin</fullName>
    </recommendedName>
</protein>
<proteinExistence type="inferred from homology"/>
<dbReference type="STRING" id="341036.SAMN05660649_04042"/>
<evidence type="ECO:0000256" key="1">
    <source>
        <dbReference type="ARBA" id="ARBA00009981"/>
    </source>
</evidence>
<dbReference type="Gene3D" id="3.40.1620.10">
    <property type="entry name" value="YefM-like domain"/>
    <property type="match status" value="1"/>
</dbReference>
<evidence type="ECO:0000313" key="5">
    <source>
        <dbReference type="Proteomes" id="UP000199337"/>
    </source>
</evidence>
<comment type="function">
    <text evidence="2">Antitoxin component of a type II toxin-antitoxin (TA) system.</text>
</comment>
<keyword evidence="5" id="KW-1185">Reference proteome</keyword>
<gene>
    <name evidence="4" type="ORF">SAMN05660649_04042</name>
</gene>
<dbReference type="Pfam" id="PF02604">
    <property type="entry name" value="PhdYeFM_antitox"/>
    <property type="match status" value="1"/>
</dbReference>
<accession>A0A1I2XMF5</accession>
<evidence type="ECO:0000256" key="2">
    <source>
        <dbReference type="RuleBase" id="RU362080"/>
    </source>
</evidence>
<dbReference type="OrthoDB" id="9795585at2"/>
<evidence type="ECO:0000313" key="4">
    <source>
        <dbReference type="EMBL" id="SFH14684.1"/>
    </source>
</evidence>
<name>A0A1I2XMF5_9FIRM</name>
<dbReference type="Proteomes" id="UP000199337">
    <property type="component" value="Unassembled WGS sequence"/>
</dbReference>